<dbReference type="AlphaFoldDB" id="A0A066WL43"/>
<reference evidence="2 3" key="1">
    <citation type="submission" date="2014-05" db="EMBL/GenBank/DDBJ databases">
        <title>Draft genome sequence of a rare smut relative, Tilletiaria anomala UBC 951.</title>
        <authorList>
            <consortium name="DOE Joint Genome Institute"/>
            <person name="Toome M."/>
            <person name="Kuo A."/>
            <person name="Henrissat B."/>
            <person name="Lipzen A."/>
            <person name="Tritt A."/>
            <person name="Yoshinaga Y."/>
            <person name="Zane M."/>
            <person name="Barry K."/>
            <person name="Grigoriev I.V."/>
            <person name="Spatafora J.W."/>
            <person name="Aimea M.C."/>
        </authorList>
    </citation>
    <scope>NUCLEOTIDE SEQUENCE [LARGE SCALE GENOMIC DNA]</scope>
    <source>
        <strain evidence="2 3">UBC 951</strain>
    </source>
</reference>
<comment type="caution">
    <text evidence="2">The sequence shown here is derived from an EMBL/GenBank/DDBJ whole genome shotgun (WGS) entry which is preliminary data.</text>
</comment>
<evidence type="ECO:0000313" key="2">
    <source>
        <dbReference type="EMBL" id="KDN53298.1"/>
    </source>
</evidence>
<evidence type="ECO:0000256" key="1">
    <source>
        <dbReference type="SAM" id="MobiDB-lite"/>
    </source>
</evidence>
<dbReference type="Proteomes" id="UP000027361">
    <property type="component" value="Unassembled WGS sequence"/>
</dbReference>
<evidence type="ECO:0000313" key="3">
    <source>
        <dbReference type="Proteomes" id="UP000027361"/>
    </source>
</evidence>
<dbReference type="InParanoid" id="A0A066WL43"/>
<name>A0A066WL43_TILAU</name>
<proteinExistence type="predicted"/>
<sequence>MPATVLSSKVSGLKFMQRAAARSAIKKGTTPSSHDAIPVQPPAPAPEKAQASTKTGDDSEEWSLTVAPGKHSNENELSTGIVYDADWRSWVGDGRPSMGLRKRYKDGEDEEEAELKRRRKGESEAETAPKRDKGSSKMERGRYTQGPKGGQRGNDTRLAFKKPAKS</sequence>
<protein>
    <submittedName>
        <fullName evidence="2">Uncharacterized protein</fullName>
    </submittedName>
</protein>
<dbReference type="RefSeq" id="XP_013246137.1">
    <property type="nucleotide sequence ID" value="XM_013390683.1"/>
</dbReference>
<organism evidence="2 3">
    <name type="scientific">Tilletiaria anomala (strain ATCC 24038 / CBS 436.72 / UBC 951)</name>
    <dbReference type="NCBI Taxonomy" id="1037660"/>
    <lineage>
        <taxon>Eukaryota</taxon>
        <taxon>Fungi</taxon>
        <taxon>Dikarya</taxon>
        <taxon>Basidiomycota</taxon>
        <taxon>Ustilaginomycotina</taxon>
        <taxon>Exobasidiomycetes</taxon>
        <taxon>Georgefischeriales</taxon>
        <taxon>Tilletiariaceae</taxon>
        <taxon>Tilletiaria</taxon>
    </lineage>
</organism>
<dbReference type="EMBL" id="JMSN01000003">
    <property type="protein sequence ID" value="KDN53298.1"/>
    <property type="molecule type" value="Genomic_DNA"/>
</dbReference>
<gene>
    <name evidence="2" type="ORF">K437DRAFT_97635</name>
</gene>
<dbReference type="HOGENOM" id="CLU_1603890_0_0_1"/>
<feature type="region of interest" description="Disordered" evidence="1">
    <location>
        <begin position="19"/>
        <end position="166"/>
    </location>
</feature>
<feature type="compositionally biased region" description="Basic and acidic residues" evidence="1">
    <location>
        <begin position="121"/>
        <end position="142"/>
    </location>
</feature>
<dbReference type="GeneID" id="25267985"/>
<accession>A0A066WL43</accession>
<keyword evidence="3" id="KW-1185">Reference proteome</keyword>